<keyword evidence="2" id="KW-1133">Transmembrane helix</keyword>
<keyword evidence="2" id="KW-0472">Membrane</keyword>
<organism evidence="3">
    <name type="scientific">Solanum chacoense</name>
    <name type="common">Chaco potato</name>
    <dbReference type="NCBI Taxonomy" id="4108"/>
    <lineage>
        <taxon>Eukaryota</taxon>
        <taxon>Viridiplantae</taxon>
        <taxon>Streptophyta</taxon>
        <taxon>Embryophyta</taxon>
        <taxon>Tracheophyta</taxon>
        <taxon>Spermatophyta</taxon>
        <taxon>Magnoliopsida</taxon>
        <taxon>eudicotyledons</taxon>
        <taxon>Gunneridae</taxon>
        <taxon>Pentapetalae</taxon>
        <taxon>asterids</taxon>
        <taxon>lamiids</taxon>
        <taxon>Solanales</taxon>
        <taxon>Solanaceae</taxon>
        <taxon>Solanoideae</taxon>
        <taxon>Solaneae</taxon>
        <taxon>Solanum</taxon>
    </lineage>
</organism>
<sequence>MTSASSQRGLSNLRRTVTWLFITLLIIYLVYSFNLILNKDSPECTNSLSSSSELSTKESISTTFPQTENSKNSTSLSVQKNTGEPETGIKHIVFGIAASTNLWDKRKSIL</sequence>
<feature type="region of interest" description="Disordered" evidence="1">
    <location>
        <begin position="43"/>
        <end position="83"/>
    </location>
</feature>
<protein>
    <submittedName>
        <fullName evidence="3">Putative ovule protein</fullName>
    </submittedName>
</protein>
<evidence type="ECO:0000256" key="2">
    <source>
        <dbReference type="SAM" id="Phobius"/>
    </source>
</evidence>
<proteinExistence type="predicted"/>
<name>A0A0V0GI08_SOLCH</name>
<dbReference type="AlphaFoldDB" id="A0A0V0GI08"/>
<keyword evidence="2" id="KW-0812">Transmembrane</keyword>
<feature type="compositionally biased region" description="Low complexity" evidence="1">
    <location>
        <begin position="43"/>
        <end position="63"/>
    </location>
</feature>
<evidence type="ECO:0000313" key="3">
    <source>
        <dbReference type="EMBL" id="JAP07900.1"/>
    </source>
</evidence>
<feature type="transmembrane region" description="Helical" evidence="2">
    <location>
        <begin position="17"/>
        <end position="37"/>
    </location>
</feature>
<evidence type="ECO:0000256" key="1">
    <source>
        <dbReference type="SAM" id="MobiDB-lite"/>
    </source>
</evidence>
<feature type="non-terminal residue" evidence="3">
    <location>
        <position position="110"/>
    </location>
</feature>
<feature type="compositionally biased region" description="Polar residues" evidence="1">
    <location>
        <begin position="64"/>
        <end position="83"/>
    </location>
</feature>
<dbReference type="EMBL" id="GEDG01037840">
    <property type="protein sequence ID" value="JAP07900.1"/>
    <property type="molecule type" value="Transcribed_RNA"/>
</dbReference>
<reference evidence="3" key="1">
    <citation type="submission" date="2015-12" db="EMBL/GenBank/DDBJ databases">
        <title>Gene expression during late stages of embryo sac development: a critical building block for successful pollen-pistil interactions.</title>
        <authorList>
            <person name="Liu Y."/>
            <person name="Joly V."/>
            <person name="Sabar M."/>
            <person name="Matton D.P."/>
        </authorList>
    </citation>
    <scope>NUCLEOTIDE SEQUENCE</scope>
</reference>
<accession>A0A0V0GI08</accession>